<organism evidence="2 3">
    <name type="scientific">Ventrimonas faecis</name>
    <dbReference type="NCBI Taxonomy" id="3133170"/>
    <lineage>
        <taxon>Bacteria</taxon>
        <taxon>Bacillati</taxon>
        <taxon>Bacillota</taxon>
        <taxon>Clostridia</taxon>
        <taxon>Lachnospirales</taxon>
        <taxon>Lachnospiraceae</taxon>
        <taxon>Ventrimonas</taxon>
    </lineage>
</organism>
<evidence type="ECO:0000313" key="2">
    <source>
        <dbReference type="EMBL" id="MEQ2562297.1"/>
    </source>
</evidence>
<name>A0ABV1HJ04_9FIRM</name>
<gene>
    <name evidence="2" type="ORF">WMO41_03795</name>
</gene>
<sequence>MTDIEQKKIFAKNLLTLLEKNGKTQREVADSISVSPQTFNTWCQGIALPRMGKIQKLADYFNVDKTFLIDPEPLSEASDAPYYLNDETRQIAQEAFENPELRTLFHVARDIPPERLKAHIEFMKSLKAQEKDDPDEPC</sequence>
<evidence type="ECO:0000313" key="3">
    <source>
        <dbReference type="Proteomes" id="UP001437460"/>
    </source>
</evidence>
<evidence type="ECO:0000259" key="1">
    <source>
        <dbReference type="PROSITE" id="PS50943"/>
    </source>
</evidence>
<dbReference type="EMBL" id="JBBMFJ010000005">
    <property type="protein sequence ID" value="MEQ2562297.1"/>
    <property type="molecule type" value="Genomic_DNA"/>
</dbReference>
<dbReference type="Proteomes" id="UP001437460">
    <property type="component" value="Unassembled WGS sequence"/>
</dbReference>
<reference evidence="2 3" key="1">
    <citation type="submission" date="2024-03" db="EMBL/GenBank/DDBJ databases">
        <title>Human intestinal bacterial collection.</title>
        <authorList>
            <person name="Pauvert C."/>
            <person name="Hitch T.C.A."/>
            <person name="Clavel T."/>
        </authorList>
    </citation>
    <scope>NUCLEOTIDE SEQUENCE [LARGE SCALE GENOMIC DNA]</scope>
    <source>
        <strain evidence="2 3">CLA-AP-H27</strain>
    </source>
</reference>
<keyword evidence="3" id="KW-1185">Reference proteome</keyword>
<feature type="domain" description="HTH cro/C1-type" evidence="1">
    <location>
        <begin position="14"/>
        <end position="68"/>
    </location>
</feature>
<proteinExistence type="predicted"/>
<dbReference type="SUPFAM" id="SSF47413">
    <property type="entry name" value="lambda repressor-like DNA-binding domains"/>
    <property type="match status" value="1"/>
</dbReference>
<accession>A0ABV1HJ04</accession>
<dbReference type="CDD" id="cd00093">
    <property type="entry name" value="HTH_XRE"/>
    <property type="match status" value="1"/>
</dbReference>
<dbReference type="PROSITE" id="PS50943">
    <property type="entry name" value="HTH_CROC1"/>
    <property type="match status" value="1"/>
</dbReference>
<dbReference type="RefSeq" id="WP_349228625.1">
    <property type="nucleotide sequence ID" value="NZ_JBBMFJ010000005.1"/>
</dbReference>
<dbReference type="InterPro" id="IPR001387">
    <property type="entry name" value="Cro/C1-type_HTH"/>
</dbReference>
<dbReference type="InterPro" id="IPR010982">
    <property type="entry name" value="Lambda_DNA-bd_dom_sf"/>
</dbReference>
<protein>
    <submittedName>
        <fullName evidence="2">Helix-turn-helix transcriptional regulator</fullName>
    </submittedName>
</protein>
<comment type="caution">
    <text evidence="2">The sequence shown here is derived from an EMBL/GenBank/DDBJ whole genome shotgun (WGS) entry which is preliminary data.</text>
</comment>
<dbReference type="Gene3D" id="1.10.260.40">
    <property type="entry name" value="lambda repressor-like DNA-binding domains"/>
    <property type="match status" value="1"/>
</dbReference>
<dbReference type="SMART" id="SM00530">
    <property type="entry name" value="HTH_XRE"/>
    <property type="match status" value="1"/>
</dbReference>
<dbReference type="Pfam" id="PF01381">
    <property type="entry name" value="HTH_3"/>
    <property type="match status" value="1"/>
</dbReference>